<dbReference type="Pfam" id="PF07859">
    <property type="entry name" value="Abhydrolase_3"/>
    <property type="match status" value="1"/>
</dbReference>
<dbReference type="SUPFAM" id="SSF53474">
    <property type="entry name" value="alpha/beta-Hydrolases"/>
    <property type="match status" value="1"/>
</dbReference>
<dbReference type="InterPro" id="IPR013217">
    <property type="entry name" value="Methyltransf_12"/>
</dbReference>
<dbReference type="InterPro" id="IPR014030">
    <property type="entry name" value="Ketoacyl_synth_N"/>
</dbReference>
<evidence type="ECO:0000256" key="2">
    <source>
        <dbReference type="ARBA" id="ARBA00022450"/>
    </source>
</evidence>
<dbReference type="Pfam" id="PF08242">
    <property type="entry name" value="Methyltransf_12"/>
    <property type="match status" value="1"/>
</dbReference>
<feature type="domain" description="Carrier" evidence="8">
    <location>
        <begin position="1319"/>
        <end position="1396"/>
    </location>
</feature>
<dbReference type="GO" id="GO:0004312">
    <property type="term" value="F:fatty acid synthase activity"/>
    <property type="evidence" value="ECO:0007669"/>
    <property type="project" value="TreeGrafter"/>
</dbReference>
<evidence type="ECO:0000256" key="4">
    <source>
        <dbReference type="ARBA" id="ARBA00022679"/>
    </source>
</evidence>
<feature type="region of interest" description="Disordered" evidence="7">
    <location>
        <begin position="1534"/>
        <end position="1574"/>
    </location>
</feature>
<dbReference type="InterPro" id="IPR014043">
    <property type="entry name" value="Acyl_transferase_dom"/>
</dbReference>
<evidence type="ECO:0000256" key="5">
    <source>
        <dbReference type="ARBA" id="ARBA00023268"/>
    </source>
</evidence>
<keyword evidence="2" id="KW-0596">Phosphopantetheine</keyword>
<feature type="active site" description="Proton donor; for dehydratase activity" evidence="6">
    <location>
        <position position="1150"/>
    </location>
</feature>
<dbReference type="InterPro" id="IPR016035">
    <property type="entry name" value="Acyl_Trfase/lysoPLipase"/>
</dbReference>
<dbReference type="SMART" id="SM00823">
    <property type="entry name" value="PKS_PP"/>
    <property type="match status" value="2"/>
</dbReference>
<dbReference type="SUPFAM" id="SSF53335">
    <property type="entry name" value="S-adenosyl-L-methionine-dependent methyltransferases"/>
    <property type="match status" value="1"/>
</dbReference>
<feature type="compositionally biased region" description="Basic residues" evidence="7">
    <location>
        <begin position="1306"/>
        <end position="1315"/>
    </location>
</feature>
<dbReference type="InterPro" id="IPR029063">
    <property type="entry name" value="SAM-dependent_MTases_sf"/>
</dbReference>
<dbReference type="SMART" id="SM00827">
    <property type="entry name" value="PKS_AT"/>
    <property type="match status" value="1"/>
</dbReference>
<dbReference type="InterPro" id="IPR016036">
    <property type="entry name" value="Malonyl_transacylase_ACP-bd"/>
</dbReference>
<protein>
    <submittedName>
        <fullName evidence="11">Polyketide synthase</fullName>
    </submittedName>
</protein>
<dbReference type="PROSITE" id="PS52004">
    <property type="entry name" value="KS3_2"/>
    <property type="match status" value="1"/>
</dbReference>
<dbReference type="InterPro" id="IPR029058">
    <property type="entry name" value="AB_hydrolase_fold"/>
</dbReference>
<feature type="domain" description="Ketosynthase family 3 (KS3)" evidence="9">
    <location>
        <begin position="8"/>
        <end position="423"/>
    </location>
</feature>
<feature type="region of interest" description="Disordered" evidence="7">
    <location>
        <begin position="1284"/>
        <end position="1325"/>
    </location>
</feature>
<dbReference type="InterPro" id="IPR006162">
    <property type="entry name" value="Ppantetheine_attach_site"/>
</dbReference>
<reference evidence="11 12" key="1">
    <citation type="submission" date="2014-11" db="EMBL/GenBank/DDBJ databases">
        <title>Genomics derived discovery of secondary metabolites biosynthetic gene clusters in Aspergillus ustus.</title>
        <authorList>
            <person name="Pi B."/>
            <person name="Dai F."/>
            <person name="Song X."/>
            <person name="Zhu C."/>
            <person name="Li H."/>
            <person name="Yu D."/>
        </authorList>
    </citation>
    <scope>NUCLEOTIDE SEQUENCE [LARGE SCALE GENOMIC DNA]</scope>
    <source>
        <strain evidence="11 12">3.3904</strain>
    </source>
</reference>
<dbReference type="PROSITE" id="PS00012">
    <property type="entry name" value="PHOSPHOPANTETHEINE"/>
    <property type="match status" value="1"/>
</dbReference>
<comment type="caution">
    <text evidence="11">The sequence shown here is derived from an EMBL/GenBank/DDBJ whole genome shotgun (WGS) entry which is preliminary data.</text>
</comment>
<dbReference type="Gene3D" id="1.10.1200.10">
    <property type="entry name" value="ACP-like"/>
    <property type="match status" value="2"/>
</dbReference>
<feature type="active site" description="Proton acceptor; for dehydratase activity" evidence="6">
    <location>
        <position position="959"/>
    </location>
</feature>
<feature type="compositionally biased region" description="Low complexity" evidence="7">
    <location>
        <begin position="1534"/>
        <end position="1552"/>
    </location>
</feature>
<evidence type="ECO:0000259" key="8">
    <source>
        <dbReference type="PROSITE" id="PS50075"/>
    </source>
</evidence>
<dbReference type="SUPFAM" id="SSF52151">
    <property type="entry name" value="FabD/lysophospholipase-like"/>
    <property type="match status" value="1"/>
</dbReference>
<dbReference type="Proteomes" id="UP000053475">
    <property type="component" value="Unassembled WGS sequence"/>
</dbReference>
<comment type="pathway">
    <text evidence="1">Secondary metabolite biosynthesis.</text>
</comment>
<dbReference type="InterPro" id="IPR018201">
    <property type="entry name" value="Ketoacyl_synth_AS"/>
</dbReference>
<evidence type="ECO:0000313" key="11">
    <source>
        <dbReference type="EMBL" id="KIA75596.1"/>
    </source>
</evidence>
<dbReference type="InterPro" id="IPR001227">
    <property type="entry name" value="Ac_transferase_dom_sf"/>
</dbReference>
<keyword evidence="3" id="KW-0597">Phosphoprotein</keyword>
<evidence type="ECO:0000256" key="6">
    <source>
        <dbReference type="PROSITE-ProRule" id="PRU01363"/>
    </source>
</evidence>
<dbReference type="InterPro" id="IPR050091">
    <property type="entry name" value="PKS_NRPS_Biosynth_Enz"/>
</dbReference>
<sequence length="2318" mass="251811">MVVEGYPDTAVAVIGMACKFPGADSLDEYWQLLDEGRSMCEPAGEDRFATSENRRHQENKSIYNANWVSDIDAFDHKFFRKSSREAASMDPQQRLLLQVAYHALESSGYFGPVEPRTDVGCYVGVCASDYNDNVAAHPPNAFSTLGTLRAFLTGKISHYFGWTGPSVSVDTACSSSMVAIDAACNAILAGNCYSAVAGGVSLFTSPYFFQNLSGASFLSATGPTKSFDADADGYCRGEGVGLVVLKKLSDALADNDNIQGVILSTAVAQSSNLVPITVPYSPSQTSLYRRVLKQAKVSPEEVTYLEAHGTGTRIGDPQEYDGIREVFGCQGRREKPFHFASVKGNIGHTEGASGVAGLIKTLLMMKRAVIPRQGSFKTLNPKITLEPNLIIPTSSVPWTAKTLIACINNYGAGGSIAAAVVKEAPKLSIARPSSSSSLASQARYPVFLSAHSPQTLGELASRLRTYINQLPLSSSKNILADFAFNLADQQNRSLSNIVATTVSSMSELDDQLRIVSSVPDSAPAQTAVTKPKPIVLAFGGQTNRSVGLNRAVTEASGLFKSYLDECDRILKSFGSNSIYPGIYESNPRDDIVGLQTMQFALQYASAKTWIDSGLRVDYIVGHSFGQLVGMTVAGILSLEDGLKLVHGRAALMQHSWGPERGEMVALDADLKTTQELIATISSPTDKLEIACFNGPKSHVVVGSNAAVDGLIDKLRLSSAVKYKKLNVTHGFHSRFTDAILPALESLAGTLTYCSPQIPLETCSDSASWPDPPTPQLISQHTRIPVYLGQAISRIVQRLGPSIWLEAGSNSSITSMARRAIGGDDVHSHSFIPLNLSSASAIGSLADATVHLWRGGHHRVQFWPFHRAERAAYAGTQLLSLPPFPFEKTRHWLDWVEEKPAAAAAAAEAVSAAKDGADKGEVVSIKELLFSPTWLNASQTSARIRVNPRSEEWRRVVEGHAVLNNPLCPAPLYIELVARAIKILGLGDVSAFHALEIVAPLGLSQDADLALQLEQQQQSSANGSWSFSFVSQPLNASKQQQNLEPAVHATGAVTIAASGTTSNKAEFDRTARLLPYSRVKELLAQADGSSMHGALVYKVFNRVVQYDSYYKGVARVASNKSGQVAADVVLRNDSPPLSWAAEQIVNPLALDNFLQVAGLHVNSLRDCADSDVFVCTKVDRLAISPSYYSSGGSSTAQPGHGSWGVFSNLNVISDKQVENDVYVFDAATGELVLVVVGAQFSRVLISSLSRVLSRANNTATTTTTTTTTEAPKAIPVATSFSETPFTSSPTVRVQQAPPAPSIPAPVKKVRTVRKQKTTPPPPPGIEKDLRQLLSKITDVPEQEFRGQATLEDLGIDSLMITEIVSEIATAFGVNIPQEDLQDLLTFEALSVYLVRRGARGSSSGSVAVEEEEYEEVVEEEDEDDAVQNPVVPLSNIAIAAAVVPNKADSQRDENLRLQLAQLVASHLEVAASNFVRATNLADEGLDSLLCMELASDIERSFAVRIDVTLLTTESTFGDLADMVFGKGSASGQLLASSLPSSSSGSESLGTSTPAGSTDTDYERISLPDNTNTNTGYIPQQAFEKIQFDYDQCSRETGFLGFWKNVYPTQARLVLAYVVETFRDLGCPLDVLTPGQTIPLLPILPKHDRLRDVFYEVLRDGQIADYTGKEYIRSEKPLDAAPSSQIYAELIRAHPQHAKEHELLHLCGSIMAKLVSGERDPLQLLFGTKKNKELLEEVYSNGPMYRAMSQLLARFLQQALGGSRSSSGPVRILELGAGTGSTTKWVVDALARAEIPFNYTFTDISPSLVAAGRRKFAQYADSMEFQVLDIEKEIPSKFFRSFDTILSTNCIHATSNLPNSLTHIYQMLQPGGFVSLVEFTKNMFWFDLVFGLLEGWWLFNDGRQHVLADEAFWERCMRNVGFQHVAMTEGPSLESNTVRIITGFTSKASEPPATASWIDRKKDETEVETVAFSTTSDGVVLRADIYYPTASSTAGSAGLSSPKQWPVALLIHGGGHVMLSRKDIRTKQVQHLIRNGILPVSVDYRLCPEVNIVDGPMRDVRDAYVWARTQLPSLKLNAAPYLQIDASRVAVVGWSTGGTLALTLGWTPDEVVKAPDAILSFYCPTDYEDPCWQAPNFPNKSETEAQNEDYDLLEGVYDQAITSYNVPPSKRATGGWMCPSDPRSRIILHMNWRGQMLPVLFNGLPSKKDAPSAESQKQFARLPQPSPSQIAKFSPLAHIATGEIRSPTYLVHGTEDDLIPWQQSQRTYEALVAAGVEAGISVLEGQPHLFDLFSDGDGKKWERILEAFEFVFRHLGVVPK</sequence>
<accession>A0A0C1BVN0</accession>
<dbReference type="Gene3D" id="3.10.129.110">
    <property type="entry name" value="Polyketide synthase dehydratase"/>
    <property type="match status" value="1"/>
</dbReference>
<evidence type="ECO:0000256" key="3">
    <source>
        <dbReference type="ARBA" id="ARBA00022553"/>
    </source>
</evidence>
<dbReference type="Gene3D" id="3.40.47.10">
    <property type="match status" value="1"/>
</dbReference>
<evidence type="ECO:0000256" key="1">
    <source>
        <dbReference type="ARBA" id="ARBA00005179"/>
    </source>
</evidence>
<dbReference type="CDD" id="cd02440">
    <property type="entry name" value="AdoMet_MTases"/>
    <property type="match status" value="1"/>
</dbReference>
<dbReference type="InterPro" id="IPR049900">
    <property type="entry name" value="PKS_mFAS_DH"/>
</dbReference>
<dbReference type="InterPro" id="IPR020841">
    <property type="entry name" value="PKS_Beta-ketoAc_synthase_dom"/>
</dbReference>
<dbReference type="Gene3D" id="3.40.366.10">
    <property type="entry name" value="Malonyl-Coenzyme A Acyl Carrier Protein, domain 2"/>
    <property type="match status" value="1"/>
</dbReference>
<evidence type="ECO:0000259" key="9">
    <source>
        <dbReference type="PROSITE" id="PS52004"/>
    </source>
</evidence>
<name>A0A0C1BVN0_ASPUT</name>
<dbReference type="CDD" id="cd00833">
    <property type="entry name" value="PKS"/>
    <property type="match status" value="1"/>
</dbReference>
<dbReference type="SUPFAM" id="SSF53901">
    <property type="entry name" value="Thiolase-like"/>
    <property type="match status" value="1"/>
</dbReference>
<keyword evidence="4" id="KW-0808">Transferase</keyword>
<dbReference type="GO" id="GO:0044550">
    <property type="term" value="P:secondary metabolite biosynthetic process"/>
    <property type="evidence" value="ECO:0007669"/>
    <property type="project" value="UniProtKB-ARBA"/>
</dbReference>
<dbReference type="InterPro" id="IPR014031">
    <property type="entry name" value="Ketoacyl_synth_C"/>
</dbReference>
<dbReference type="EMBL" id="JOMC01000079">
    <property type="protein sequence ID" value="KIA75596.1"/>
    <property type="molecule type" value="Genomic_DNA"/>
</dbReference>
<dbReference type="PROSITE" id="PS00606">
    <property type="entry name" value="KS3_1"/>
    <property type="match status" value="1"/>
</dbReference>
<feature type="region of interest" description="Disordered" evidence="7">
    <location>
        <begin position="2205"/>
        <end position="2226"/>
    </location>
</feature>
<dbReference type="InterPro" id="IPR042104">
    <property type="entry name" value="PKS_dehydratase_sf"/>
</dbReference>
<feature type="region of interest" description="N-terminal hotdog fold" evidence="6">
    <location>
        <begin position="925"/>
        <end position="1059"/>
    </location>
</feature>
<dbReference type="GO" id="GO:0016787">
    <property type="term" value="F:hydrolase activity"/>
    <property type="evidence" value="ECO:0007669"/>
    <property type="project" value="InterPro"/>
</dbReference>
<dbReference type="GO" id="GO:0032259">
    <property type="term" value="P:methylation"/>
    <property type="evidence" value="ECO:0007669"/>
    <property type="project" value="UniProtKB-KW"/>
</dbReference>
<dbReference type="Gene3D" id="3.40.50.1820">
    <property type="entry name" value="alpha/beta hydrolase"/>
    <property type="match status" value="1"/>
</dbReference>
<gene>
    <name evidence="11" type="ORF">HK57_00655</name>
</gene>
<feature type="domain" description="Carrier" evidence="8">
    <location>
        <begin position="1452"/>
        <end position="1526"/>
    </location>
</feature>
<keyword evidence="12" id="KW-1185">Reference proteome</keyword>
<dbReference type="SMART" id="SM00825">
    <property type="entry name" value="PKS_KS"/>
    <property type="match status" value="1"/>
</dbReference>
<dbReference type="InterPro" id="IPR036736">
    <property type="entry name" value="ACP-like_sf"/>
</dbReference>
<proteinExistence type="predicted"/>
<evidence type="ECO:0000256" key="7">
    <source>
        <dbReference type="SAM" id="MobiDB-lite"/>
    </source>
</evidence>
<feature type="region of interest" description="C-terminal hotdog fold" evidence="6">
    <location>
        <begin position="1087"/>
        <end position="1248"/>
    </location>
</feature>
<dbReference type="InterPro" id="IPR041068">
    <property type="entry name" value="HTH_51"/>
</dbReference>
<evidence type="ECO:0000259" key="10">
    <source>
        <dbReference type="PROSITE" id="PS52019"/>
    </source>
</evidence>
<dbReference type="Pfam" id="PF00550">
    <property type="entry name" value="PP-binding"/>
    <property type="match status" value="2"/>
</dbReference>
<dbReference type="Gene3D" id="3.30.70.3290">
    <property type="match status" value="1"/>
</dbReference>
<dbReference type="SUPFAM" id="SSF55048">
    <property type="entry name" value="Probable ACP-binding domain of malonyl-CoA ACP transacylase"/>
    <property type="match status" value="1"/>
</dbReference>
<organism evidence="11 12">
    <name type="scientific">Aspergillus ustus</name>
    <dbReference type="NCBI Taxonomy" id="40382"/>
    <lineage>
        <taxon>Eukaryota</taxon>
        <taxon>Fungi</taxon>
        <taxon>Dikarya</taxon>
        <taxon>Ascomycota</taxon>
        <taxon>Pezizomycotina</taxon>
        <taxon>Eurotiomycetes</taxon>
        <taxon>Eurotiomycetidae</taxon>
        <taxon>Eurotiales</taxon>
        <taxon>Aspergillaceae</taxon>
        <taxon>Aspergillus</taxon>
        <taxon>Aspergillus subgen. Nidulantes</taxon>
    </lineage>
</organism>
<keyword evidence="5" id="KW-0511">Multifunctional enzyme</keyword>
<dbReference type="GO" id="GO:0008168">
    <property type="term" value="F:methyltransferase activity"/>
    <property type="evidence" value="ECO:0007669"/>
    <property type="project" value="UniProtKB-KW"/>
</dbReference>
<dbReference type="InterPro" id="IPR013094">
    <property type="entry name" value="AB_hydrolase_3"/>
</dbReference>
<dbReference type="InterPro" id="IPR009081">
    <property type="entry name" value="PP-bd_ACP"/>
</dbReference>
<dbReference type="GO" id="GO:0006633">
    <property type="term" value="P:fatty acid biosynthetic process"/>
    <property type="evidence" value="ECO:0007669"/>
    <property type="project" value="InterPro"/>
</dbReference>
<dbReference type="Pfam" id="PF00109">
    <property type="entry name" value="ketoacyl-synt"/>
    <property type="match status" value="1"/>
</dbReference>
<dbReference type="GO" id="GO:0031177">
    <property type="term" value="F:phosphopantetheine binding"/>
    <property type="evidence" value="ECO:0007669"/>
    <property type="project" value="InterPro"/>
</dbReference>
<dbReference type="PROSITE" id="PS52019">
    <property type="entry name" value="PKS_MFAS_DH"/>
    <property type="match status" value="1"/>
</dbReference>
<evidence type="ECO:0000313" key="12">
    <source>
        <dbReference type="Proteomes" id="UP000053475"/>
    </source>
</evidence>
<dbReference type="PROSITE" id="PS50075">
    <property type="entry name" value="CARRIER"/>
    <property type="match status" value="2"/>
</dbReference>
<dbReference type="InterPro" id="IPR016039">
    <property type="entry name" value="Thiolase-like"/>
</dbReference>
<dbReference type="PANTHER" id="PTHR43775:SF21">
    <property type="entry name" value="NON-REDUCING POLYKETIDE SYNTHASE AUSA-RELATED"/>
    <property type="match status" value="1"/>
</dbReference>
<dbReference type="GO" id="GO:0004315">
    <property type="term" value="F:3-oxoacyl-[acyl-carrier-protein] synthase activity"/>
    <property type="evidence" value="ECO:0007669"/>
    <property type="project" value="InterPro"/>
</dbReference>
<dbReference type="InterPro" id="IPR020806">
    <property type="entry name" value="PKS_PP-bd"/>
</dbReference>
<dbReference type="Pfam" id="PF02801">
    <property type="entry name" value="Ketoacyl-synt_C"/>
    <property type="match status" value="1"/>
</dbReference>
<dbReference type="SUPFAM" id="SSF47336">
    <property type="entry name" value="ACP-like"/>
    <property type="match status" value="2"/>
</dbReference>
<dbReference type="Pfam" id="PF18558">
    <property type="entry name" value="HTH_51"/>
    <property type="match status" value="1"/>
</dbReference>
<dbReference type="Pfam" id="PF00698">
    <property type="entry name" value="Acyl_transf_1"/>
    <property type="match status" value="1"/>
</dbReference>
<feature type="domain" description="PKS/mFAS DH" evidence="10">
    <location>
        <begin position="925"/>
        <end position="1248"/>
    </location>
</feature>
<dbReference type="Gene3D" id="3.40.50.150">
    <property type="entry name" value="Vaccinia Virus protein VP39"/>
    <property type="match status" value="1"/>
</dbReference>
<dbReference type="PANTHER" id="PTHR43775">
    <property type="entry name" value="FATTY ACID SYNTHASE"/>
    <property type="match status" value="1"/>
</dbReference>